<comment type="caution">
    <text evidence="2">The sequence shown here is derived from an EMBL/GenBank/DDBJ whole genome shotgun (WGS) entry which is preliminary data.</text>
</comment>
<protein>
    <submittedName>
        <fullName evidence="2">DUF4417 domain-containing protein</fullName>
    </submittedName>
</protein>
<gene>
    <name evidence="2" type="ORF">Q4610_18845</name>
</gene>
<feature type="compositionally biased region" description="Polar residues" evidence="1">
    <location>
        <begin position="15"/>
        <end position="28"/>
    </location>
</feature>
<accession>A0ABT8ZRE3</accession>
<dbReference type="EMBL" id="JAUQOM010000015">
    <property type="protein sequence ID" value="MDO7837106.1"/>
    <property type="molecule type" value="Genomic_DNA"/>
</dbReference>
<name>A0ABT8ZRE3_9SPHN</name>
<evidence type="ECO:0000256" key="1">
    <source>
        <dbReference type="SAM" id="MobiDB-lite"/>
    </source>
</evidence>
<reference evidence="2" key="1">
    <citation type="submission" date="2023-07" db="EMBL/GenBank/DDBJ databases">
        <title>Bacterial whole genome sequence for Sphingobium sp. HBC34.</title>
        <authorList>
            <person name="Le V."/>
            <person name="Ko S.-R."/>
            <person name="Ahn C.-Y."/>
            <person name="Oh H.-M."/>
        </authorList>
    </citation>
    <scope>NUCLEOTIDE SEQUENCE</scope>
    <source>
        <strain evidence="2">HBC34</strain>
    </source>
</reference>
<dbReference type="RefSeq" id="WP_304537413.1">
    <property type="nucleotide sequence ID" value="NZ_JAUQOM010000015.1"/>
</dbReference>
<organism evidence="2 3">
    <name type="scientific">Sphingobium cyanobacteriorum</name>
    <dbReference type="NCBI Taxonomy" id="3063954"/>
    <lineage>
        <taxon>Bacteria</taxon>
        <taxon>Pseudomonadati</taxon>
        <taxon>Pseudomonadota</taxon>
        <taxon>Alphaproteobacteria</taxon>
        <taxon>Sphingomonadales</taxon>
        <taxon>Sphingomonadaceae</taxon>
        <taxon>Sphingobium</taxon>
    </lineage>
</organism>
<dbReference type="Proteomes" id="UP001176471">
    <property type="component" value="Unassembled WGS sequence"/>
</dbReference>
<sequence>MKEAQPPDPSLRRLPNTQSLWDDASRSPSSLGCWTCVDKTICGGAHSGASFFDCNDYCRCTDKASCDLVCRGNPTTYVARYREVGTFDLMKAPRAPEIPIASLPSMVPLIEHNSARHGSLNFPIVAIPLHKLVDPDKGKLKFNDREAMAAQFGIDPQARLVVSGVARDLRIERYWASPERPALLAQLRALDITLLTPPNFSVLTGVPRSDNLHAMKRIMLVWVEMAQAGIPTALHINARTERDYERWTELIEARPEISALAVEFATGAGRGTRIDWHVARLGELAANVSRPLRLVLRGGGRVLEPLRQSFAAVTMIDTDAFTKSRCRKQAYFTEGGKLLWRSHPTAEGEPIDSLLQHNVATLHSHHTYLERLHADQRFAQSVRRLATAEHRNRKAI</sequence>
<keyword evidence="3" id="KW-1185">Reference proteome</keyword>
<feature type="region of interest" description="Disordered" evidence="1">
    <location>
        <begin position="1"/>
        <end position="28"/>
    </location>
</feature>
<evidence type="ECO:0000313" key="2">
    <source>
        <dbReference type="EMBL" id="MDO7837106.1"/>
    </source>
</evidence>
<proteinExistence type="predicted"/>
<evidence type="ECO:0000313" key="3">
    <source>
        <dbReference type="Proteomes" id="UP001176471"/>
    </source>
</evidence>